<reference evidence="8" key="1">
    <citation type="submission" date="2018-05" db="EMBL/GenBank/DDBJ databases">
        <title>Draft genome of Mucuna pruriens seed.</title>
        <authorList>
            <person name="Nnadi N.E."/>
            <person name="Vos R."/>
            <person name="Hasami M.H."/>
            <person name="Devisetty U.K."/>
            <person name="Aguiy J.C."/>
        </authorList>
    </citation>
    <scope>NUCLEOTIDE SEQUENCE [LARGE SCALE GENOMIC DNA]</scope>
    <source>
        <strain evidence="8">JCA_2017</strain>
    </source>
</reference>
<protein>
    <submittedName>
        <fullName evidence="8">Retrovirus-related Pol polyprotein from transposon gypsy</fullName>
    </submittedName>
</protein>
<name>A0A371EHC0_MUCPR</name>
<evidence type="ECO:0000256" key="2">
    <source>
        <dbReference type="ARBA" id="ARBA00022695"/>
    </source>
</evidence>
<evidence type="ECO:0000256" key="3">
    <source>
        <dbReference type="ARBA" id="ARBA00022722"/>
    </source>
</evidence>
<dbReference type="OrthoDB" id="1194521at2759"/>
<accession>A0A371EHC0</accession>
<evidence type="ECO:0000259" key="7">
    <source>
        <dbReference type="Pfam" id="PF17917"/>
    </source>
</evidence>
<keyword evidence="9" id="KW-1185">Reference proteome</keyword>
<dbReference type="GO" id="GO:0016787">
    <property type="term" value="F:hydrolase activity"/>
    <property type="evidence" value="ECO:0007669"/>
    <property type="project" value="UniProtKB-KW"/>
</dbReference>
<feature type="domain" description="Reverse transcriptase RNase H-like" evidence="7">
    <location>
        <begin position="12"/>
        <end position="67"/>
    </location>
</feature>
<keyword evidence="4" id="KW-0255">Endonuclease</keyword>
<keyword evidence="1" id="KW-0808">Transferase</keyword>
<evidence type="ECO:0000256" key="4">
    <source>
        <dbReference type="ARBA" id="ARBA00022759"/>
    </source>
</evidence>
<evidence type="ECO:0000313" key="9">
    <source>
        <dbReference type="Proteomes" id="UP000257109"/>
    </source>
</evidence>
<dbReference type="AlphaFoldDB" id="A0A371EHC0"/>
<dbReference type="InterPro" id="IPR043502">
    <property type="entry name" value="DNA/RNA_pol_sf"/>
</dbReference>
<keyword evidence="6" id="KW-0695">RNA-directed DNA polymerase</keyword>
<feature type="non-terminal residue" evidence="8">
    <location>
        <position position="1"/>
    </location>
</feature>
<sequence>MLKAVLEQRVGKQPHVNYTTTKKELLAIVFALDKFRSYFLGSKIIVFSDHIALKYLLKKSNAKPRLIQ</sequence>
<dbReference type="PANTHER" id="PTHR34072:SF57">
    <property type="entry name" value="RNA-DIRECTED DNA POLYMERASE"/>
    <property type="match status" value="1"/>
</dbReference>
<keyword evidence="5" id="KW-0378">Hydrolase</keyword>
<keyword evidence="3" id="KW-0540">Nuclease</keyword>
<dbReference type="GO" id="GO:0004519">
    <property type="term" value="F:endonuclease activity"/>
    <property type="evidence" value="ECO:0007669"/>
    <property type="project" value="UniProtKB-KW"/>
</dbReference>
<dbReference type="EMBL" id="QJKJ01013905">
    <property type="protein sequence ID" value="RDX65431.1"/>
    <property type="molecule type" value="Genomic_DNA"/>
</dbReference>
<comment type="caution">
    <text evidence="8">The sequence shown here is derived from an EMBL/GenBank/DDBJ whole genome shotgun (WGS) entry which is preliminary data.</text>
</comment>
<evidence type="ECO:0000256" key="6">
    <source>
        <dbReference type="ARBA" id="ARBA00022918"/>
    </source>
</evidence>
<dbReference type="GO" id="GO:0003964">
    <property type="term" value="F:RNA-directed DNA polymerase activity"/>
    <property type="evidence" value="ECO:0007669"/>
    <property type="project" value="UniProtKB-KW"/>
</dbReference>
<keyword evidence="2" id="KW-0548">Nucleotidyltransferase</keyword>
<dbReference type="Pfam" id="PF17917">
    <property type="entry name" value="RT_RNaseH"/>
    <property type="match status" value="1"/>
</dbReference>
<dbReference type="STRING" id="157652.A0A371EHC0"/>
<gene>
    <name evidence="8" type="primary">pol</name>
    <name evidence="8" type="ORF">CR513_55916</name>
</gene>
<organism evidence="8 9">
    <name type="scientific">Mucuna pruriens</name>
    <name type="common">Velvet bean</name>
    <name type="synonym">Dolichos pruriens</name>
    <dbReference type="NCBI Taxonomy" id="157652"/>
    <lineage>
        <taxon>Eukaryota</taxon>
        <taxon>Viridiplantae</taxon>
        <taxon>Streptophyta</taxon>
        <taxon>Embryophyta</taxon>
        <taxon>Tracheophyta</taxon>
        <taxon>Spermatophyta</taxon>
        <taxon>Magnoliopsida</taxon>
        <taxon>eudicotyledons</taxon>
        <taxon>Gunneridae</taxon>
        <taxon>Pentapetalae</taxon>
        <taxon>rosids</taxon>
        <taxon>fabids</taxon>
        <taxon>Fabales</taxon>
        <taxon>Fabaceae</taxon>
        <taxon>Papilionoideae</taxon>
        <taxon>50 kb inversion clade</taxon>
        <taxon>NPAAA clade</taxon>
        <taxon>indigoferoid/millettioid clade</taxon>
        <taxon>Phaseoleae</taxon>
        <taxon>Mucuna</taxon>
    </lineage>
</organism>
<evidence type="ECO:0000256" key="5">
    <source>
        <dbReference type="ARBA" id="ARBA00022801"/>
    </source>
</evidence>
<dbReference type="Proteomes" id="UP000257109">
    <property type="component" value="Unassembled WGS sequence"/>
</dbReference>
<proteinExistence type="predicted"/>
<evidence type="ECO:0000313" key="8">
    <source>
        <dbReference type="EMBL" id="RDX65431.1"/>
    </source>
</evidence>
<dbReference type="SUPFAM" id="SSF56672">
    <property type="entry name" value="DNA/RNA polymerases"/>
    <property type="match status" value="1"/>
</dbReference>
<dbReference type="InterPro" id="IPR041373">
    <property type="entry name" value="RT_RNaseH"/>
</dbReference>
<evidence type="ECO:0000256" key="1">
    <source>
        <dbReference type="ARBA" id="ARBA00022679"/>
    </source>
</evidence>
<dbReference type="PANTHER" id="PTHR34072">
    <property type="entry name" value="ENZYMATIC POLYPROTEIN-RELATED"/>
    <property type="match status" value="1"/>
</dbReference>